<dbReference type="PROSITE" id="PS51455">
    <property type="entry name" value="PIPK"/>
    <property type="match status" value="1"/>
</dbReference>
<gene>
    <name evidence="3" type="primary">Pikfyve_0</name>
    <name evidence="3" type="ORF">GTO93_0017038</name>
</gene>
<name>A0ABS2Y289_POLSP</name>
<feature type="domain" description="PIPK" evidence="2">
    <location>
        <begin position="1"/>
        <end position="140"/>
    </location>
</feature>
<proteinExistence type="predicted"/>
<dbReference type="InterPro" id="IPR027484">
    <property type="entry name" value="PInositol-4-P-5-kinase_N"/>
</dbReference>
<evidence type="ECO:0000313" key="3">
    <source>
        <dbReference type="EMBL" id="MBN3280771.1"/>
    </source>
</evidence>
<evidence type="ECO:0000313" key="4">
    <source>
        <dbReference type="Proteomes" id="UP001166093"/>
    </source>
</evidence>
<dbReference type="GO" id="GO:0016301">
    <property type="term" value="F:kinase activity"/>
    <property type="evidence" value="ECO:0007669"/>
    <property type="project" value="UniProtKB-KW"/>
</dbReference>
<comment type="caution">
    <text evidence="3">The sequence shown here is derived from an EMBL/GenBank/DDBJ whole genome shotgun (WGS) entry which is preliminary data.</text>
</comment>
<protein>
    <submittedName>
        <fullName evidence="3">FYV1 kinase</fullName>
    </submittedName>
</protein>
<reference evidence="3" key="1">
    <citation type="journal article" date="2021" name="Cell">
        <title>Tracing the genetic footprints of vertebrate landing in non-teleost ray-finned fishes.</title>
        <authorList>
            <person name="Bi X."/>
            <person name="Wang K."/>
            <person name="Yang L."/>
            <person name="Pan H."/>
            <person name="Jiang H."/>
            <person name="Wei Q."/>
            <person name="Fang M."/>
            <person name="Yu H."/>
            <person name="Zhu C."/>
            <person name="Cai Y."/>
            <person name="He Y."/>
            <person name="Gan X."/>
            <person name="Zeng H."/>
            <person name="Yu D."/>
            <person name="Zhu Y."/>
            <person name="Jiang H."/>
            <person name="Qiu Q."/>
            <person name="Yang H."/>
            <person name="Zhang Y.E."/>
            <person name="Wang W."/>
            <person name="Zhu M."/>
            <person name="He S."/>
            <person name="Zhang G."/>
        </authorList>
    </citation>
    <scope>NUCLEOTIDE SEQUENCE</scope>
    <source>
        <strain evidence="3">Pddl_001</strain>
    </source>
</reference>
<dbReference type="EMBL" id="JAAWVQ010101805">
    <property type="protein sequence ID" value="MBN3280771.1"/>
    <property type="molecule type" value="Genomic_DNA"/>
</dbReference>
<keyword evidence="4" id="KW-1185">Reference proteome</keyword>
<dbReference type="Gene3D" id="3.30.800.10">
    <property type="entry name" value="Phosphatidylinositol Phosphate Kinase II Beta"/>
    <property type="match status" value="1"/>
</dbReference>
<evidence type="ECO:0000256" key="1">
    <source>
        <dbReference type="PROSITE-ProRule" id="PRU00781"/>
    </source>
</evidence>
<keyword evidence="1" id="KW-0067">ATP-binding</keyword>
<keyword evidence="1 3" id="KW-0418">Kinase</keyword>
<dbReference type="SMART" id="SM00330">
    <property type="entry name" value="PIPKc"/>
    <property type="match status" value="1"/>
</dbReference>
<dbReference type="PANTHER" id="PTHR46715:SF1">
    <property type="entry name" value="1-PHOSPHATIDYLINOSITOL 3-PHOSPHATE 5-KINASE"/>
    <property type="match status" value="1"/>
</dbReference>
<dbReference type="SUPFAM" id="SSF56104">
    <property type="entry name" value="SAICAR synthase-like"/>
    <property type="match status" value="1"/>
</dbReference>
<keyword evidence="1" id="KW-0808">Transferase</keyword>
<evidence type="ECO:0000259" key="2">
    <source>
        <dbReference type="PROSITE" id="PS51455"/>
    </source>
</evidence>
<sequence length="140" mass="16560">FSDANAKFYCRIYYAEEFHKMREEIMESRADDFIRSLAHCVNWQARGGKSGAVFYATEDDRFILKQMPRLEVQSFLDFAPHYFTYITGAVQQKVTEVCSSVFEHDVEMCFRDPQLWLRFWASIGSAIKILRTTQKRSWIC</sequence>
<dbReference type="InterPro" id="IPR002498">
    <property type="entry name" value="PInositol-4-P-4/5-kinase_core"/>
</dbReference>
<dbReference type="Proteomes" id="UP001166093">
    <property type="component" value="Unassembled WGS sequence"/>
</dbReference>
<dbReference type="Pfam" id="PF01504">
    <property type="entry name" value="PIP5K"/>
    <property type="match status" value="1"/>
</dbReference>
<feature type="non-terminal residue" evidence="3">
    <location>
        <position position="140"/>
    </location>
</feature>
<dbReference type="PANTHER" id="PTHR46715">
    <property type="entry name" value="1-PHOSPHATIDYLINOSITOL 3-PHOSPHATE 5-KINASE"/>
    <property type="match status" value="1"/>
</dbReference>
<keyword evidence="1" id="KW-0547">Nucleotide-binding</keyword>
<feature type="non-terminal residue" evidence="3">
    <location>
        <position position="1"/>
    </location>
</feature>
<accession>A0ABS2Y289</accession>
<dbReference type="InterPro" id="IPR043548">
    <property type="entry name" value="PIKfyve"/>
</dbReference>
<organism evidence="3 4">
    <name type="scientific">Polyodon spathula</name>
    <name type="common">North American paddlefish</name>
    <name type="synonym">Squalus spathula</name>
    <dbReference type="NCBI Taxonomy" id="7913"/>
    <lineage>
        <taxon>Eukaryota</taxon>
        <taxon>Metazoa</taxon>
        <taxon>Chordata</taxon>
        <taxon>Craniata</taxon>
        <taxon>Vertebrata</taxon>
        <taxon>Euteleostomi</taxon>
        <taxon>Actinopterygii</taxon>
        <taxon>Chondrostei</taxon>
        <taxon>Acipenseriformes</taxon>
        <taxon>Polyodontidae</taxon>
        <taxon>Polyodon</taxon>
    </lineage>
</organism>